<dbReference type="Gene3D" id="3.40.190.290">
    <property type="match status" value="1"/>
</dbReference>
<evidence type="ECO:0000313" key="7">
    <source>
        <dbReference type="Proteomes" id="UP001196870"/>
    </source>
</evidence>
<dbReference type="Pfam" id="PF00126">
    <property type="entry name" value="HTH_1"/>
    <property type="match status" value="1"/>
</dbReference>
<dbReference type="InterPro" id="IPR000847">
    <property type="entry name" value="LysR_HTH_N"/>
</dbReference>
<evidence type="ECO:0000256" key="1">
    <source>
        <dbReference type="ARBA" id="ARBA00009437"/>
    </source>
</evidence>
<protein>
    <submittedName>
        <fullName evidence="6">LysR family transcriptional regulator</fullName>
    </submittedName>
</protein>
<proteinExistence type="inferred from homology"/>
<gene>
    <name evidence="6" type="ORF">GXW71_06250</name>
</gene>
<accession>A0ABS5EUI2</accession>
<dbReference type="SUPFAM" id="SSF53850">
    <property type="entry name" value="Periplasmic binding protein-like II"/>
    <property type="match status" value="1"/>
</dbReference>
<dbReference type="InterPro" id="IPR005119">
    <property type="entry name" value="LysR_subst-bd"/>
</dbReference>
<feature type="domain" description="HTH lysR-type" evidence="5">
    <location>
        <begin position="9"/>
        <end position="66"/>
    </location>
</feature>
<keyword evidence="4" id="KW-0804">Transcription</keyword>
<sequence>MADRNRTAPDWEDIRVFVALARHGSLSAAARALAVNHATIARRLAALEAALGEKLAERRPDGYVLTPAGQRSLAAASEMEAAAAALSRGGAAAGPKGLVRINATPGLAQGFLVPRLAAAAARHPGLDIEVATDLRVVSLERREADIALRLGRPQDGDVLARRLVVLGFGFYATSAWRHRIAQGAAPVFVGFDEASAHIPEALWLAQHFPRARRAFRAGNQAAHAAAAAAGAGIALLPHVTGRADRRLGLCPIEPAPPSRELWLITRRQDGRDPAIRTVSDLLTTIFCDSAALFAPA</sequence>
<dbReference type="Pfam" id="PF03466">
    <property type="entry name" value="LysR_substrate"/>
    <property type="match status" value="1"/>
</dbReference>
<dbReference type="InterPro" id="IPR036390">
    <property type="entry name" value="WH_DNA-bd_sf"/>
</dbReference>
<dbReference type="RefSeq" id="WP_211851544.1">
    <property type="nucleotide sequence ID" value="NZ_JAAGBB010000005.1"/>
</dbReference>
<comment type="similarity">
    <text evidence="1">Belongs to the LysR transcriptional regulatory family.</text>
</comment>
<keyword evidence="7" id="KW-1185">Reference proteome</keyword>
<dbReference type="PROSITE" id="PS50931">
    <property type="entry name" value="HTH_LYSR"/>
    <property type="match status" value="1"/>
</dbReference>
<dbReference type="Proteomes" id="UP001196870">
    <property type="component" value="Unassembled WGS sequence"/>
</dbReference>
<keyword evidence="3" id="KW-0238">DNA-binding</keyword>
<evidence type="ECO:0000256" key="4">
    <source>
        <dbReference type="ARBA" id="ARBA00023163"/>
    </source>
</evidence>
<evidence type="ECO:0000256" key="2">
    <source>
        <dbReference type="ARBA" id="ARBA00023015"/>
    </source>
</evidence>
<comment type="caution">
    <text evidence="6">The sequence shown here is derived from an EMBL/GenBank/DDBJ whole genome shotgun (WGS) entry which is preliminary data.</text>
</comment>
<evidence type="ECO:0000256" key="3">
    <source>
        <dbReference type="ARBA" id="ARBA00023125"/>
    </source>
</evidence>
<dbReference type="Gene3D" id="1.10.10.10">
    <property type="entry name" value="Winged helix-like DNA-binding domain superfamily/Winged helix DNA-binding domain"/>
    <property type="match status" value="1"/>
</dbReference>
<dbReference type="InterPro" id="IPR036388">
    <property type="entry name" value="WH-like_DNA-bd_sf"/>
</dbReference>
<reference evidence="7" key="1">
    <citation type="journal article" date="2021" name="Syst. Appl. Microbiol.">
        <title>Roseomonas hellenica sp. nov., isolated from roots of wild-growing Alkanna tinctoria.</title>
        <authorList>
            <person name="Rat A."/>
            <person name="Naranjo H.D."/>
            <person name="Lebbe L."/>
            <person name="Cnockaert M."/>
            <person name="Krigas N."/>
            <person name="Grigoriadou K."/>
            <person name="Maloupa E."/>
            <person name="Willems A."/>
        </authorList>
    </citation>
    <scope>NUCLEOTIDE SEQUENCE [LARGE SCALE GENOMIC DNA]</scope>
    <source>
        <strain evidence="7">LMG 31523</strain>
    </source>
</reference>
<evidence type="ECO:0000313" key="6">
    <source>
        <dbReference type="EMBL" id="MBR0663956.1"/>
    </source>
</evidence>
<name>A0ABS5EUI2_9PROT</name>
<dbReference type="InterPro" id="IPR058163">
    <property type="entry name" value="LysR-type_TF_proteobact-type"/>
</dbReference>
<dbReference type="PANTHER" id="PTHR30537">
    <property type="entry name" value="HTH-TYPE TRANSCRIPTIONAL REGULATOR"/>
    <property type="match status" value="1"/>
</dbReference>
<keyword evidence="2" id="KW-0805">Transcription regulation</keyword>
<organism evidence="6 7">
    <name type="scientific">Plastoroseomonas hellenica</name>
    <dbReference type="NCBI Taxonomy" id="2687306"/>
    <lineage>
        <taxon>Bacteria</taxon>
        <taxon>Pseudomonadati</taxon>
        <taxon>Pseudomonadota</taxon>
        <taxon>Alphaproteobacteria</taxon>
        <taxon>Acetobacterales</taxon>
        <taxon>Acetobacteraceae</taxon>
        <taxon>Plastoroseomonas</taxon>
    </lineage>
</organism>
<evidence type="ECO:0000259" key="5">
    <source>
        <dbReference type="PROSITE" id="PS50931"/>
    </source>
</evidence>
<dbReference type="PANTHER" id="PTHR30537:SF3">
    <property type="entry name" value="TRANSCRIPTIONAL REGULATORY PROTEIN"/>
    <property type="match status" value="1"/>
</dbReference>
<dbReference type="EMBL" id="JAAGBB010000005">
    <property type="protein sequence ID" value="MBR0663956.1"/>
    <property type="molecule type" value="Genomic_DNA"/>
</dbReference>
<dbReference type="SUPFAM" id="SSF46785">
    <property type="entry name" value="Winged helix' DNA-binding domain"/>
    <property type="match status" value="1"/>
</dbReference>